<evidence type="ECO:0000313" key="3">
    <source>
        <dbReference type="Proteomes" id="UP000183129"/>
    </source>
</evidence>
<reference evidence="2 3" key="1">
    <citation type="submission" date="2016-10" db="EMBL/GenBank/DDBJ databases">
        <authorList>
            <person name="de Groot N.N."/>
        </authorList>
    </citation>
    <scope>NUCLEOTIDE SEQUENCE [LARGE SCALE GENOMIC DNA]</scope>
    <source>
        <strain evidence="2 3">ATCC 51969</strain>
    </source>
</reference>
<feature type="domain" description="ThuA-like" evidence="1">
    <location>
        <begin position="29"/>
        <end position="239"/>
    </location>
</feature>
<accession>A0A1I2IXA2</accession>
<organism evidence="2 3">
    <name type="scientific">Pedobacter antarcticus</name>
    <dbReference type="NCBI Taxonomy" id="34086"/>
    <lineage>
        <taxon>Bacteria</taxon>
        <taxon>Pseudomonadati</taxon>
        <taxon>Bacteroidota</taxon>
        <taxon>Sphingobacteriia</taxon>
        <taxon>Sphingobacteriales</taxon>
        <taxon>Sphingobacteriaceae</taxon>
        <taxon>Pedobacter</taxon>
    </lineage>
</organism>
<dbReference type="Gene3D" id="3.40.50.880">
    <property type="match status" value="1"/>
</dbReference>
<dbReference type="PANTHER" id="PTHR40469">
    <property type="entry name" value="SECRETED GLYCOSYL HYDROLASE"/>
    <property type="match status" value="1"/>
</dbReference>
<dbReference type="Pfam" id="PF06283">
    <property type="entry name" value="ThuA"/>
    <property type="match status" value="1"/>
</dbReference>
<gene>
    <name evidence="2" type="ORF">SAMN03003324_04070</name>
</gene>
<dbReference type="Proteomes" id="UP000183129">
    <property type="component" value="Unassembled WGS sequence"/>
</dbReference>
<proteinExistence type="predicted"/>
<dbReference type="EMBL" id="FONS01000017">
    <property type="protein sequence ID" value="SFF47045.1"/>
    <property type="molecule type" value="Genomic_DNA"/>
</dbReference>
<evidence type="ECO:0000313" key="2">
    <source>
        <dbReference type="EMBL" id="SFF47045.1"/>
    </source>
</evidence>
<name>A0A1I2IXA2_9SPHI</name>
<dbReference type="SUPFAM" id="SSF52317">
    <property type="entry name" value="Class I glutamine amidotransferase-like"/>
    <property type="match status" value="1"/>
</dbReference>
<dbReference type="PANTHER" id="PTHR40469:SF2">
    <property type="entry name" value="GALACTOSE-BINDING DOMAIN-LIKE SUPERFAMILY PROTEIN"/>
    <property type="match status" value="1"/>
</dbReference>
<sequence>MKRNIIPVVLICLLTLFSFTGTVNAQSRKILVFAKTAGFHHESIAVGLPALQKMGTEHGFDVDTTRNSALFTSENLKKYAAVVFLNTTGDVLNDVQQQAFEQYIKAGGGYVGVHAATDTEYEWPWYGKLVGAYFVKHPEQQVASLVVKDRKSAATAHLPATWSRKDEWYNFKNINPDIKVLIELDEKSYKGGSNGAFHPIAWYHDYDGGRAFYTGLGHVDESYTDPLFLKHLLGGIQYAMGQKPMHK</sequence>
<dbReference type="InterPro" id="IPR029010">
    <property type="entry name" value="ThuA-like"/>
</dbReference>
<dbReference type="InterPro" id="IPR029062">
    <property type="entry name" value="Class_I_gatase-like"/>
</dbReference>
<evidence type="ECO:0000259" key="1">
    <source>
        <dbReference type="Pfam" id="PF06283"/>
    </source>
</evidence>
<dbReference type="RefSeq" id="WP_074964117.1">
    <property type="nucleotide sequence ID" value="NZ_FONS01000017.1"/>
</dbReference>
<dbReference type="STRING" id="34086.SAMN04488084_103424"/>
<protein>
    <recommendedName>
        <fullName evidence="1">ThuA-like domain-containing protein</fullName>
    </recommendedName>
</protein>
<dbReference type="AlphaFoldDB" id="A0A1I2IXA2"/>